<proteinExistence type="predicted"/>
<dbReference type="AlphaFoldDB" id="A0A6L9L6H9"/>
<dbReference type="Proteomes" id="UP000474175">
    <property type="component" value="Unassembled WGS sequence"/>
</dbReference>
<accession>A0A6L9L6H9</accession>
<evidence type="ECO:0000256" key="1">
    <source>
        <dbReference type="SAM" id="MobiDB-lite"/>
    </source>
</evidence>
<evidence type="ECO:0008006" key="5">
    <source>
        <dbReference type="Google" id="ProtNLM"/>
    </source>
</evidence>
<feature type="signal peptide" evidence="2">
    <location>
        <begin position="1"/>
        <end position="20"/>
    </location>
</feature>
<feature type="chain" id="PRO_5026957131" description="Porin family protein" evidence="2">
    <location>
        <begin position="21"/>
        <end position="231"/>
    </location>
</feature>
<evidence type="ECO:0000313" key="4">
    <source>
        <dbReference type="Proteomes" id="UP000474175"/>
    </source>
</evidence>
<dbReference type="RefSeq" id="WP_163945919.1">
    <property type="nucleotide sequence ID" value="NZ_JAAFZH010000003.1"/>
</dbReference>
<keyword evidence="2" id="KW-0732">Signal</keyword>
<reference evidence="3 4" key="1">
    <citation type="submission" date="2020-02" db="EMBL/GenBank/DDBJ databases">
        <title>Draft genome sequence of two Spirosoma agri KCTC 52727 and Spirosoma terrae KCTC 52035.</title>
        <authorList>
            <person name="Rojas J."/>
            <person name="Ambika Manirajan B."/>
            <person name="Suarez C."/>
            <person name="Ratering S."/>
            <person name="Schnell S."/>
        </authorList>
    </citation>
    <scope>NUCLEOTIDE SEQUENCE [LARGE SCALE GENOMIC DNA]</scope>
    <source>
        <strain evidence="3 4">KCTC 52035</strain>
    </source>
</reference>
<keyword evidence="4" id="KW-1185">Reference proteome</keyword>
<feature type="region of interest" description="Disordered" evidence="1">
    <location>
        <begin position="23"/>
        <end position="51"/>
    </location>
</feature>
<comment type="caution">
    <text evidence="3">The sequence shown here is derived from an EMBL/GenBank/DDBJ whole genome shotgun (WGS) entry which is preliminary data.</text>
</comment>
<evidence type="ECO:0000313" key="3">
    <source>
        <dbReference type="EMBL" id="NDU94932.1"/>
    </source>
</evidence>
<sequence>MKHLLTTIMLMTSLSLASYAQNNADSTGRSKPLIDEDTRQEARQKARQVEGKLTDEIERSRNYMQDNQLSWFQPGNVFVGGGVGFGVTNSKVYTDINARLGYFFQPGFAAGLRYDYDRMVGNAYHARQAGIFTRYYPFRTRVSSFVGASLNSGREFSENIPAGAKATYTSVGLELGAMFWILHRLGAEVSYEGSYYNKFDPAVGRGKGGRLKFGVNYYFGQVGQRGLRLER</sequence>
<evidence type="ECO:0000256" key="2">
    <source>
        <dbReference type="SAM" id="SignalP"/>
    </source>
</evidence>
<feature type="compositionally biased region" description="Basic and acidic residues" evidence="1">
    <location>
        <begin position="32"/>
        <end position="51"/>
    </location>
</feature>
<dbReference type="EMBL" id="JAAFZH010000003">
    <property type="protein sequence ID" value="NDU94932.1"/>
    <property type="molecule type" value="Genomic_DNA"/>
</dbReference>
<gene>
    <name evidence="3" type="ORF">GK108_08600</name>
</gene>
<organism evidence="3 4">
    <name type="scientific">Spirosoma terrae</name>
    <dbReference type="NCBI Taxonomy" id="1968276"/>
    <lineage>
        <taxon>Bacteria</taxon>
        <taxon>Pseudomonadati</taxon>
        <taxon>Bacteroidota</taxon>
        <taxon>Cytophagia</taxon>
        <taxon>Cytophagales</taxon>
        <taxon>Cytophagaceae</taxon>
        <taxon>Spirosoma</taxon>
    </lineage>
</organism>
<protein>
    <recommendedName>
        <fullName evidence="5">Porin family protein</fullName>
    </recommendedName>
</protein>
<name>A0A6L9L6H9_9BACT</name>